<dbReference type="Pfam" id="PF00515">
    <property type="entry name" value="TPR_1"/>
    <property type="match status" value="1"/>
</dbReference>
<dbReference type="PROSITE" id="PS50005">
    <property type="entry name" value="TPR"/>
    <property type="match status" value="6"/>
</dbReference>
<feature type="repeat" description="TPR" evidence="3">
    <location>
        <begin position="298"/>
        <end position="331"/>
    </location>
</feature>
<evidence type="ECO:0000256" key="1">
    <source>
        <dbReference type="ARBA" id="ARBA00022737"/>
    </source>
</evidence>
<dbReference type="Gene3D" id="1.25.40.10">
    <property type="entry name" value="Tetratricopeptide repeat domain"/>
    <property type="match status" value="5"/>
</dbReference>
<dbReference type="InterPro" id="IPR013105">
    <property type="entry name" value="TPR_2"/>
</dbReference>
<dbReference type="PANTHER" id="PTHR44858:SF1">
    <property type="entry name" value="UDP-N-ACETYLGLUCOSAMINE--PEPTIDE N-ACETYLGLUCOSAMINYLTRANSFERASE SPINDLY-RELATED"/>
    <property type="match status" value="1"/>
</dbReference>
<feature type="repeat" description="TPR" evidence="3">
    <location>
        <begin position="260"/>
        <end position="293"/>
    </location>
</feature>
<sequence>MKRFFFLIALLIAIFCNAQTNNFEQGLKAFNEKDYEKSLTYFGLEINDNPKNGIALFYRATIYYFQDKKFYALKDINNAIINISPKEKERLAGAYMFRGRIYKDFENYDKTFEDYSSAVGISPNDPDIYISRAKIYFELEQYSKAEADYKQALKIDESLVKAYAGLGRNYIYQKNYTEAEKVLSTCIKLNPEYSEGYYFKALAYYEQNKYGKAIEEIFKAVLLGEEGRLYSDLFVEYSAKNYALSLSIVNAQINSQPENAKWYYTRAQLLENKNNFKEAINDYSKLIKLYDNNIALKAEILEDRASCYSSAGMYEQSIKDYSQAISIDSTDAFNFSLRGDVKRLMGDFSGAKEDFTKAIKILPNEAWFYYQRGWIEEAFLKDYEAGLNDYTDAISINNGFTYAYLMRGRLYGSKLNNPIKAKEDFNHIFTIETNFDDQGNNCSQYALFHLGRNKEAIALMNKILEKYPTAGNYYDATCLYSLMNKPKDALEMLKLTLKNGYRNFNGLATDDYVENIRNLPEFKNLIAEWKNTFDE</sequence>
<feature type="repeat" description="TPR" evidence="3">
    <location>
        <begin position="160"/>
        <end position="193"/>
    </location>
</feature>
<dbReference type="InterPro" id="IPR011990">
    <property type="entry name" value="TPR-like_helical_dom_sf"/>
</dbReference>
<evidence type="ECO:0000256" key="3">
    <source>
        <dbReference type="PROSITE-ProRule" id="PRU00339"/>
    </source>
</evidence>
<organism evidence="5 6">
    <name type="scientific">Flavobacterium gilvum</name>
    <dbReference type="NCBI Taxonomy" id="1492737"/>
    <lineage>
        <taxon>Bacteria</taxon>
        <taxon>Pseudomonadati</taxon>
        <taxon>Bacteroidota</taxon>
        <taxon>Flavobacteriia</taxon>
        <taxon>Flavobacteriales</taxon>
        <taxon>Flavobacteriaceae</taxon>
        <taxon>Flavobacterium</taxon>
    </lineage>
</organism>
<feature type="signal peptide" evidence="4">
    <location>
        <begin position="1"/>
        <end position="18"/>
    </location>
</feature>
<dbReference type="EMBL" id="CP017479">
    <property type="protein sequence ID" value="AOW11003.1"/>
    <property type="molecule type" value="Genomic_DNA"/>
</dbReference>
<dbReference type="SUPFAM" id="SSF48452">
    <property type="entry name" value="TPR-like"/>
    <property type="match status" value="3"/>
</dbReference>
<gene>
    <name evidence="5" type="ORF">EM308_16765</name>
</gene>
<keyword evidence="1" id="KW-0677">Repeat</keyword>
<dbReference type="SMART" id="SM00028">
    <property type="entry name" value="TPR"/>
    <property type="match status" value="10"/>
</dbReference>
<reference evidence="5 6" key="1">
    <citation type="submission" date="2016-10" db="EMBL/GenBank/DDBJ databases">
        <title>Flavobacterium gilvum sp. nov., isolated from stream water.</title>
        <authorList>
            <person name="Shin S.-K."/>
            <person name="Cho Y.-J."/>
            <person name="Yi H."/>
        </authorList>
    </citation>
    <scope>NUCLEOTIDE SEQUENCE [LARGE SCALE GENOMIC DNA]</scope>
    <source>
        <strain evidence="5 6">EM1308</strain>
    </source>
</reference>
<feature type="repeat" description="TPR" evidence="3">
    <location>
        <begin position="332"/>
        <end position="365"/>
    </location>
</feature>
<dbReference type="PANTHER" id="PTHR44858">
    <property type="entry name" value="TETRATRICOPEPTIDE REPEAT PROTEIN 6"/>
    <property type="match status" value="1"/>
</dbReference>
<dbReference type="RefSeq" id="WP_035640065.1">
    <property type="nucleotide sequence ID" value="NZ_CP017479.1"/>
</dbReference>
<dbReference type="Pfam" id="PF13432">
    <property type="entry name" value="TPR_16"/>
    <property type="match status" value="1"/>
</dbReference>
<dbReference type="KEGG" id="fgl:EM308_16765"/>
<feature type="repeat" description="TPR" evidence="3">
    <location>
        <begin position="126"/>
        <end position="159"/>
    </location>
</feature>
<evidence type="ECO:0000256" key="4">
    <source>
        <dbReference type="SAM" id="SignalP"/>
    </source>
</evidence>
<accession>A0AAC9I8H8</accession>
<evidence type="ECO:0008006" key="7">
    <source>
        <dbReference type="Google" id="ProtNLM"/>
    </source>
</evidence>
<feature type="chain" id="PRO_5041959096" description="Tetratricopeptide repeat protein" evidence="4">
    <location>
        <begin position="19"/>
        <end position="535"/>
    </location>
</feature>
<keyword evidence="6" id="KW-1185">Reference proteome</keyword>
<evidence type="ECO:0000313" key="6">
    <source>
        <dbReference type="Proteomes" id="UP000175968"/>
    </source>
</evidence>
<keyword evidence="4" id="KW-0732">Signal</keyword>
<feature type="repeat" description="TPR" evidence="3">
    <location>
        <begin position="92"/>
        <end position="125"/>
    </location>
</feature>
<dbReference type="NCBIfam" id="NF047558">
    <property type="entry name" value="TPR_END_plus"/>
    <property type="match status" value="1"/>
</dbReference>
<dbReference type="InterPro" id="IPR019734">
    <property type="entry name" value="TPR_rpt"/>
</dbReference>
<evidence type="ECO:0000313" key="5">
    <source>
        <dbReference type="EMBL" id="AOW11003.1"/>
    </source>
</evidence>
<dbReference type="Proteomes" id="UP000175968">
    <property type="component" value="Chromosome"/>
</dbReference>
<name>A0AAC9I8H8_9FLAO</name>
<dbReference type="InterPro" id="IPR050498">
    <property type="entry name" value="Ycf3"/>
</dbReference>
<keyword evidence="2 3" id="KW-0802">TPR repeat</keyword>
<dbReference type="Pfam" id="PF07719">
    <property type="entry name" value="TPR_2"/>
    <property type="match status" value="1"/>
</dbReference>
<dbReference type="AlphaFoldDB" id="A0AAC9I8H8"/>
<protein>
    <recommendedName>
        <fullName evidence="7">Tetratricopeptide repeat protein</fullName>
    </recommendedName>
</protein>
<dbReference type="Pfam" id="PF13181">
    <property type="entry name" value="TPR_8"/>
    <property type="match status" value="2"/>
</dbReference>
<proteinExistence type="predicted"/>
<dbReference type="Pfam" id="PF13174">
    <property type="entry name" value="TPR_6"/>
    <property type="match status" value="1"/>
</dbReference>
<evidence type="ECO:0000256" key="2">
    <source>
        <dbReference type="ARBA" id="ARBA00022803"/>
    </source>
</evidence>